<name>A0A6V8LWI0_9BACT</name>
<feature type="region of interest" description="Disordered" evidence="1">
    <location>
        <begin position="1"/>
        <end position="24"/>
    </location>
</feature>
<sequence>MKIQPDQIVPIQQTGKVQSSRSTQAGNFGDILAREVESGQQAARTAPPPLLSGMAGLTQAMAAQAAAPAAGVANERQAVMENVDSILNQWEKYSDALASGGSAQLRQAYGTLETIQSGVKKLKDEHPGLDGHSPELSSLVNELDVLAATEQIKFNRGDYL</sequence>
<evidence type="ECO:0000313" key="2">
    <source>
        <dbReference type="EMBL" id="GFK95250.1"/>
    </source>
</evidence>
<reference evidence="2 3" key="1">
    <citation type="submission" date="2020-04" db="EMBL/GenBank/DDBJ databases">
        <authorList>
            <consortium name="Desulfovibrio sp. FSS-1 genome sequencing consortium"/>
            <person name="Shimoshige H."/>
            <person name="Kobayashi H."/>
            <person name="Maekawa T."/>
        </authorList>
    </citation>
    <scope>NUCLEOTIDE SEQUENCE [LARGE SCALE GENOMIC DNA]</scope>
    <source>
        <strain evidence="2 3">SIID29052-01</strain>
    </source>
</reference>
<evidence type="ECO:0000313" key="3">
    <source>
        <dbReference type="Proteomes" id="UP000494245"/>
    </source>
</evidence>
<dbReference type="AlphaFoldDB" id="A0A6V8LWI0"/>
<dbReference type="Proteomes" id="UP000494245">
    <property type="component" value="Unassembled WGS sequence"/>
</dbReference>
<organism evidence="2 3">
    <name type="scientific">Fundidesulfovibrio magnetotacticus</name>
    <dbReference type="NCBI Taxonomy" id="2730080"/>
    <lineage>
        <taxon>Bacteria</taxon>
        <taxon>Pseudomonadati</taxon>
        <taxon>Thermodesulfobacteriota</taxon>
        <taxon>Desulfovibrionia</taxon>
        <taxon>Desulfovibrionales</taxon>
        <taxon>Desulfovibrionaceae</taxon>
        <taxon>Fundidesulfovibrio</taxon>
    </lineage>
</organism>
<protein>
    <submittedName>
        <fullName evidence="2">Uncharacterized protein</fullName>
    </submittedName>
</protein>
<comment type="caution">
    <text evidence="2">The sequence shown here is derived from an EMBL/GenBank/DDBJ whole genome shotgun (WGS) entry which is preliminary data.</text>
</comment>
<feature type="compositionally biased region" description="Polar residues" evidence="1">
    <location>
        <begin position="10"/>
        <end position="24"/>
    </location>
</feature>
<dbReference type="EMBL" id="BLTE01000015">
    <property type="protein sequence ID" value="GFK95250.1"/>
    <property type="molecule type" value="Genomic_DNA"/>
</dbReference>
<keyword evidence="3" id="KW-1185">Reference proteome</keyword>
<proteinExistence type="predicted"/>
<reference evidence="2 3" key="2">
    <citation type="submission" date="2020-05" db="EMBL/GenBank/DDBJ databases">
        <title>Draft genome sequence of Desulfovibrio sp. strainFSS-1.</title>
        <authorList>
            <person name="Shimoshige H."/>
            <person name="Kobayashi H."/>
            <person name="Maekawa T."/>
        </authorList>
    </citation>
    <scope>NUCLEOTIDE SEQUENCE [LARGE SCALE GENOMIC DNA]</scope>
    <source>
        <strain evidence="2 3">SIID29052-01</strain>
    </source>
</reference>
<dbReference type="RefSeq" id="WP_173086094.1">
    <property type="nucleotide sequence ID" value="NZ_BLTE01000015.1"/>
</dbReference>
<evidence type="ECO:0000256" key="1">
    <source>
        <dbReference type="SAM" id="MobiDB-lite"/>
    </source>
</evidence>
<accession>A0A6V8LWI0</accession>
<gene>
    <name evidence="2" type="ORF">NNJEOMEG_03108</name>
</gene>